<gene>
    <name evidence="1" type="ORF">Tchl_1620</name>
</gene>
<dbReference type="InterPro" id="IPR006597">
    <property type="entry name" value="Sel1-like"/>
</dbReference>
<keyword evidence="2" id="KW-1185">Reference proteome</keyword>
<proteinExistence type="predicted"/>
<dbReference type="OrthoDB" id="9792653at2"/>
<reference evidence="1 2" key="1">
    <citation type="submission" date="2016-12" db="EMBL/GenBank/DDBJ databases">
        <title>Complete genome sequence of Thauera chlorobenzoica, a Betaproteobacterium degrading haloaromatics anaerobically to CO2 and halides.</title>
        <authorList>
            <person name="Goris T."/>
            <person name="Mergelsberg M."/>
            <person name="Boll M."/>
        </authorList>
    </citation>
    <scope>NUCLEOTIDE SEQUENCE [LARGE SCALE GENOMIC DNA]</scope>
    <source>
        <strain evidence="1 2">3CB1</strain>
    </source>
</reference>
<dbReference type="AlphaFoldDB" id="A0A1H5WQB7"/>
<accession>A0A1H5WQB7</accession>
<name>A0A1H5WQB7_9RHOO</name>
<dbReference type="EMBL" id="CP018839">
    <property type="protein sequence ID" value="APR04478.1"/>
    <property type="molecule type" value="Genomic_DNA"/>
</dbReference>
<dbReference type="STRING" id="96773.Tchl_1620"/>
<evidence type="ECO:0000313" key="2">
    <source>
        <dbReference type="Proteomes" id="UP000185739"/>
    </source>
</evidence>
<dbReference type="SUPFAM" id="SSF81901">
    <property type="entry name" value="HCP-like"/>
    <property type="match status" value="1"/>
</dbReference>
<dbReference type="Pfam" id="PF08238">
    <property type="entry name" value="Sel1"/>
    <property type="match status" value="2"/>
</dbReference>
<dbReference type="InterPro" id="IPR011990">
    <property type="entry name" value="TPR-like_helical_dom_sf"/>
</dbReference>
<dbReference type="SMART" id="SM00671">
    <property type="entry name" value="SEL1"/>
    <property type="match status" value="2"/>
</dbReference>
<organism evidence="1 2">
    <name type="scientific">Thauera chlorobenzoica</name>
    <dbReference type="NCBI Taxonomy" id="96773"/>
    <lineage>
        <taxon>Bacteria</taxon>
        <taxon>Pseudomonadati</taxon>
        <taxon>Pseudomonadota</taxon>
        <taxon>Betaproteobacteria</taxon>
        <taxon>Rhodocyclales</taxon>
        <taxon>Zoogloeaceae</taxon>
        <taxon>Thauera</taxon>
    </lineage>
</organism>
<dbReference type="KEGG" id="tcl:Tchl_1620"/>
<dbReference type="Gene3D" id="1.25.40.10">
    <property type="entry name" value="Tetratricopeptide repeat domain"/>
    <property type="match status" value="1"/>
</dbReference>
<evidence type="ECO:0000313" key="1">
    <source>
        <dbReference type="EMBL" id="APR04478.1"/>
    </source>
</evidence>
<dbReference type="RefSeq" id="WP_075147953.1">
    <property type="nucleotide sequence ID" value="NZ_CP018839.1"/>
</dbReference>
<sequence>MDAIRLDTAAALTGLSKRTLWRRLAGGALRAVDGAAGEATRVRLDEVLARSPLPLEAEARGMILDADRGAPAAQCELALLLLEHGWVTAALAWLEKAARQLDAEALYWLGRCTLAGTGIAADEAAGIEWLRQAARRGHVIAPQLMRHLQDPARPAQSPAELAAALDAIERAVVLQALHDTAAPG</sequence>
<dbReference type="Proteomes" id="UP000185739">
    <property type="component" value="Chromosome"/>
</dbReference>
<protein>
    <submittedName>
        <fullName evidence="1">Uncharacterized protein</fullName>
    </submittedName>
</protein>